<dbReference type="EMBL" id="CACVBM020001520">
    <property type="protein sequence ID" value="CAA7053118.1"/>
    <property type="molecule type" value="Genomic_DNA"/>
</dbReference>
<comment type="caution">
    <text evidence="1">The sequence shown here is derived from an EMBL/GenBank/DDBJ whole genome shotgun (WGS) entry which is preliminary data.</text>
</comment>
<keyword evidence="2" id="KW-1185">Reference proteome</keyword>
<sequence length="93" mass="10419">MARRQSDCLTKYLLNTYATPFQCVAGRGESLELGGFVVVVLFSDELDLDRSADFLIGEEVDFVEFEGFVPELSFLSSELVLVVLEEDLVELSF</sequence>
<gene>
    <name evidence="1" type="ORF">MERR_LOCUS40353</name>
</gene>
<evidence type="ECO:0000313" key="2">
    <source>
        <dbReference type="Proteomes" id="UP000467841"/>
    </source>
</evidence>
<reference evidence="1" key="1">
    <citation type="submission" date="2020-01" db="EMBL/GenBank/DDBJ databases">
        <authorList>
            <person name="Mishra B."/>
        </authorList>
    </citation>
    <scope>NUCLEOTIDE SEQUENCE [LARGE SCALE GENOMIC DNA]</scope>
</reference>
<dbReference type="AlphaFoldDB" id="A0A6D2L0S1"/>
<name>A0A6D2L0S1_9BRAS</name>
<evidence type="ECO:0000313" key="1">
    <source>
        <dbReference type="EMBL" id="CAA7053118.1"/>
    </source>
</evidence>
<organism evidence="1 2">
    <name type="scientific">Microthlaspi erraticum</name>
    <dbReference type="NCBI Taxonomy" id="1685480"/>
    <lineage>
        <taxon>Eukaryota</taxon>
        <taxon>Viridiplantae</taxon>
        <taxon>Streptophyta</taxon>
        <taxon>Embryophyta</taxon>
        <taxon>Tracheophyta</taxon>
        <taxon>Spermatophyta</taxon>
        <taxon>Magnoliopsida</taxon>
        <taxon>eudicotyledons</taxon>
        <taxon>Gunneridae</taxon>
        <taxon>Pentapetalae</taxon>
        <taxon>rosids</taxon>
        <taxon>malvids</taxon>
        <taxon>Brassicales</taxon>
        <taxon>Brassicaceae</taxon>
        <taxon>Coluteocarpeae</taxon>
        <taxon>Microthlaspi</taxon>
    </lineage>
</organism>
<proteinExistence type="predicted"/>
<protein>
    <submittedName>
        <fullName evidence="1">Uncharacterized protein</fullName>
    </submittedName>
</protein>
<dbReference type="Proteomes" id="UP000467841">
    <property type="component" value="Unassembled WGS sequence"/>
</dbReference>
<accession>A0A6D2L0S1</accession>